<organism evidence="3 4">
    <name type="scientific">Fasciola hepatica</name>
    <name type="common">Liver fluke</name>
    <dbReference type="NCBI Taxonomy" id="6192"/>
    <lineage>
        <taxon>Eukaryota</taxon>
        <taxon>Metazoa</taxon>
        <taxon>Spiralia</taxon>
        <taxon>Lophotrochozoa</taxon>
        <taxon>Platyhelminthes</taxon>
        <taxon>Trematoda</taxon>
        <taxon>Digenea</taxon>
        <taxon>Plagiorchiida</taxon>
        <taxon>Echinostomata</taxon>
        <taxon>Echinostomatoidea</taxon>
        <taxon>Fasciolidae</taxon>
        <taxon>Fasciola</taxon>
    </lineage>
</organism>
<gene>
    <name evidence="3" type="ORF">D915_008902</name>
</gene>
<feature type="compositionally biased region" description="Polar residues" evidence="1">
    <location>
        <begin position="752"/>
        <end position="764"/>
    </location>
</feature>
<feature type="region of interest" description="Disordered" evidence="1">
    <location>
        <begin position="537"/>
        <end position="559"/>
    </location>
</feature>
<protein>
    <submittedName>
        <fullName evidence="3">Nuclear factor 1 A type</fullName>
    </submittedName>
</protein>
<feature type="region of interest" description="Disordered" evidence="1">
    <location>
        <begin position="752"/>
        <end position="775"/>
    </location>
</feature>
<accession>A0A4E0R2N5</accession>
<comment type="caution">
    <text evidence="3">The sequence shown here is derived from an EMBL/GenBank/DDBJ whole genome shotgun (WGS) entry which is preliminary data.</text>
</comment>
<proteinExistence type="predicted"/>
<keyword evidence="4" id="KW-1185">Reference proteome</keyword>
<feature type="compositionally biased region" description="Low complexity" evidence="1">
    <location>
        <begin position="623"/>
        <end position="641"/>
    </location>
</feature>
<sequence>MNPGSETDAVANLLKKLYKELPTDSVFWFLKCWLGSDDSRNDPDSCVISRGDAKGRMRRIDGGKGSDKVWRLDTIVGMLYHGLPMSSTDTNIMVHTCDQELCVRPQHIRFRASSVALVVVLKALAQAGYTVIPPPVAAGPDGVAPNASDESVDVFGPFTIEELQQYRSENLVPAEDSISKLTLNATDREFADSVPVIRVALQGTHSETQPVISSGQSMISHLNGYPPLPSTRLKIEPPEPGYRTHNPHIDTVLGNSTQSPRLGVPGTIEAVCTSSSAKLGRSSLVSSNATSIVSTSTTNSDNCAKQPCSDDLPTDGMSGSPNSVCTVPVTSVSHRLERRSLKRPAPADSPCSFPSSPVRVTLSHAPSHHHHHQQQRHLHQPAPSSSSPPLLISEMTNSLPVPHERHPSIHHRLSDTTLQPPVLLSNSTVLPCLTQTTESVSMQMCNPLIDSAGHVTVMTNSDVPFSLSRGSDGVTRLDNKSFQSNGLSTGSPGSNTMLLLHQPLALPLHHHSQPVSNGPSGFGNTGAFCFSAAIPGTGGGGSSSSGKTTPRQPAKKRLEARTPTIEGCLTDEGSNGGGTQGTPILVSGSDDCGSALLGTVSGGGGCVVAFRVHQNTPFVPVQSRSGRPSSGGSTSSGSIIPNVNVTNNTESSGGPGVSLVSTANRCLPETEEGEMDQELVDIMVRRSGSTCNSNYFPGDGAVSRSPCTLGTDENSHRSIVCPLGFPATATELGTSPTGRRIIKAFVASLTGSHGSPLHGNSTPINPRRSASACSLPRLGSSPNDDLTEFLLHSNANGNALLFSSPNACGSWQPSRDTVSFLNNQQQQQNNTSSKSHWLTEYVTTTGRRSAGSALQGGNCATPPPSLSSSTNSGTLGELRLLSGTRVLGQSILHTPTLNGDGSCAQDTSVQELTNAIRNSPACGISQELIDMLANMAQQYGVQHPRPGSGASRPSSQVAQRFYRSLVNGSVCASPFLGGTFNGSSVSGVATNTTTQALSASGGTGSSSATTTTTTANSTGATTPLLSPTGTFSSQHQTGSHHQHHLRGLSFTPLAVDADLGGSLPSGINSTTANSSDCFVAVSNGPLCTTSPSIKHSCAVENTTTLATCELRGDIAPARSANSAGNGFFPCRRPLK</sequence>
<dbReference type="GO" id="GO:0000981">
    <property type="term" value="F:DNA-binding transcription factor activity, RNA polymerase II-specific"/>
    <property type="evidence" value="ECO:0007669"/>
    <property type="project" value="TreeGrafter"/>
</dbReference>
<dbReference type="AlphaFoldDB" id="A0A4E0R2N5"/>
<dbReference type="InterPro" id="IPR020604">
    <property type="entry name" value="CTF/NFI_DNA-bd-dom"/>
</dbReference>
<evidence type="ECO:0000313" key="4">
    <source>
        <dbReference type="Proteomes" id="UP000230066"/>
    </source>
</evidence>
<dbReference type="GO" id="GO:0000978">
    <property type="term" value="F:RNA polymerase II cis-regulatory region sequence-specific DNA binding"/>
    <property type="evidence" value="ECO:0007669"/>
    <property type="project" value="TreeGrafter"/>
</dbReference>
<feature type="region of interest" description="Disordered" evidence="1">
    <location>
        <begin position="996"/>
        <end position="1045"/>
    </location>
</feature>
<evidence type="ECO:0000313" key="3">
    <source>
        <dbReference type="EMBL" id="THD20466.1"/>
    </source>
</evidence>
<dbReference type="PANTHER" id="PTHR11492">
    <property type="entry name" value="NUCLEAR FACTOR I"/>
    <property type="match status" value="1"/>
</dbReference>
<feature type="compositionally biased region" description="Low complexity" evidence="1">
    <location>
        <begin position="996"/>
        <end position="1022"/>
    </location>
</feature>
<dbReference type="PANTHER" id="PTHR11492:SF8">
    <property type="entry name" value="NUCLEAR FACTOR I, ISOFORM B"/>
    <property type="match status" value="1"/>
</dbReference>
<evidence type="ECO:0000259" key="2">
    <source>
        <dbReference type="PROSITE" id="PS51080"/>
    </source>
</evidence>
<feature type="compositionally biased region" description="Polar residues" evidence="1">
    <location>
        <begin position="643"/>
        <end position="652"/>
    </location>
</feature>
<feature type="region of interest" description="Disordered" evidence="1">
    <location>
        <begin position="849"/>
        <end position="872"/>
    </location>
</feature>
<feature type="region of interest" description="Disordered" evidence="1">
    <location>
        <begin position="619"/>
        <end position="657"/>
    </location>
</feature>
<feature type="domain" description="CTF/NF-I" evidence="2">
    <location>
        <begin position="1"/>
        <end position="134"/>
    </location>
</feature>
<dbReference type="InterPro" id="IPR000647">
    <property type="entry name" value="CTF/NFI"/>
</dbReference>
<dbReference type="PROSITE" id="PS51080">
    <property type="entry name" value="CTF_NFI_2"/>
    <property type="match status" value="1"/>
</dbReference>
<dbReference type="Proteomes" id="UP000230066">
    <property type="component" value="Unassembled WGS sequence"/>
</dbReference>
<reference evidence="3" key="1">
    <citation type="submission" date="2019-03" db="EMBL/GenBank/DDBJ databases">
        <title>Improved annotation for the trematode Fasciola hepatica.</title>
        <authorList>
            <person name="Choi Y.-J."/>
            <person name="Martin J."/>
            <person name="Mitreva M."/>
        </authorList>
    </citation>
    <scope>NUCLEOTIDE SEQUENCE [LARGE SCALE GENOMIC DNA]</scope>
</reference>
<feature type="compositionally biased region" description="Basic residues" evidence="1">
    <location>
        <begin position="366"/>
        <end position="379"/>
    </location>
</feature>
<feature type="compositionally biased region" description="Low complexity" evidence="1">
    <location>
        <begin position="380"/>
        <end position="389"/>
    </location>
</feature>
<feature type="region of interest" description="Disordered" evidence="1">
    <location>
        <begin position="336"/>
        <end position="394"/>
    </location>
</feature>
<evidence type="ECO:0000256" key="1">
    <source>
        <dbReference type="SAM" id="MobiDB-lite"/>
    </source>
</evidence>
<name>A0A4E0R2N5_FASHE</name>
<dbReference type="EMBL" id="JXXN02004591">
    <property type="protein sequence ID" value="THD20466.1"/>
    <property type="molecule type" value="Genomic_DNA"/>
</dbReference>
<dbReference type="GO" id="GO:0005634">
    <property type="term" value="C:nucleus"/>
    <property type="evidence" value="ECO:0007669"/>
    <property type="project" value="InterPro"/>
</dbReference>